<keyword evidence="3" id="KW-1185">Reference proteome</keyword>
<keyword evidence="1" id="KW-0472">Membrane</keyword>
<accession>B2J1C2</accession>
<dbReference type="AlphaFoldDB" id="B2J1C2"/>
<dbReference type="Proteomes" id="UP000001191">
    <property type="component" value="Chromosome"/>
</dbReference>
<feature type="transmembrane region" description="Helical" evidence="1">
    <location>
        <begin position="77"/>
        <end position="97"/>
    </location>
</feature>
<sequence length="99" mass="11102">MGDGEDLLGLITDVEELLLRLSNFYGNRRLRFLISLKTRVFCLLFISSEKSNTKFNPLASFFSREGGKIKASSLQGYPLVTSFLTFVLAIASSSLLFRN</sequence>
<dbReference type="HOGENOM" id="CLU_2317452_0_0_3"/>
<keyword evidence="1" id="KW-1133">Transmembrane helix</keyword>
<dbReference type="KEGG" id="npu:Npun_R5009"/>
<dbReference type="EnsemblBacteria" id="ACC83353">
    <property type="protein sequence ID" value="ACC83353"/>
    <property type="gene ID" value="Npun_R5009"/>
</dbReference>
<proteinExistence type="predicted"/>
<reference evidence="2 3" key="2">
    <citation type="journal article" date="2013" name="Plant Physiol.">
        <title>A Nostoc punctiforme Sugar Transporter Necessary to Establish a Cyanobacterium-Plant Symbiosis.</title>
        <authorList>
            <person name="Ekman M."/>
            <person name="Picossi S."/>
            <person name="Campbell E.L."/>
            <person name="Meeks J.C."/>
            <person name="Flores E."/>
        </authorList>
    </citation>
    <scope>NUCLEOTIDE SEQUENCE [LARGE SCALE GENOMIC DNA]</scope>
    <source>
        <strain evidence="3">ATCC 29133 / PCC 73102</strain>
    </source>
</reference>
<dbReference type="EMBL" id="CP001037">
    <property type="protein sequence ID" value="ACC83353.1"/>
    <property type="molecule type" value="Genomic_DNA"/>
</dbReference>
<gene>
    <name evidence="2" type="ordered locus">Npun_R5009</name>
</gene>
<evidence type="ECO:0000256" key="1">
    <source>
        <dbReference type="SAM" id="Phobius"/>
    </source>
</evidence>
<name>B2J1C2_NOSP7</name>
<evidence type="ECO:0000313" key="2">
    <source>
        <dbReference type="EMBL" id="ACC83353.1"/>
    </source>
</evidence>
<organism evidence="2 3">
    <name type="scientific">Nostoc punctiforme (strain ATCC 29133 / PCC 73102)</name>
    <dbReference type="NCBI Taxonomy" id="63737"/>
    <lineage>
        <taxon>Bacteria</taxon>
        <taxon>Bacillati</taxon>
        <taxon>Cyanobacteriota</taxon>
        <taxon>Cyanophyceae</taxon>
        <taxon>Nostocales</taxon>
        <taxon>Nostocaceae</taxon>
        <taxon>Nostoc</taxon>
    </lineage>
</organism>
<protein>
    <submittedName>
        <fullName evidence="2">Uncharacterized protein</fullName>
    </submittedName>
</protein>
<keyword evidence="1" id="KW-0812">Transmembrane</keyword>
<evidence type="ECO:0000313" key="3">
    <source>
        <dbReference type="Proteomes" id="UP000001191"/>
    </source>
</evidence>
<reference evidence="3" key="1">
    <citation type="submission" date="2008-04" db="EMBL/GenBank/DDBJ databases">
        <title>Complete sequence of chromosome of Nostoc punctiforme ATCC 29133.</title>
        <authorList>
            <consortium name="US DOE Joint Genome Institute"/>
            <person name="Copeland A."/>
            <person name="Lucas S."/>
            <person name="Lapidus A."/>
            <person name="Glavina del Rio T."/>
            <person name="Dalin E."/>
            <person name="Tice H."/>
            <person name="Pitluck S."/>
            <person name="Chain P."/>
            <person name="Malfatti S."/>
            <person name="Shin M."/>
            <person name="Vergez L."/>
            <person name="Schmutz J."/>
            <person name="Larimer F."/>
            <person name="Land M."/>
            <person name="Hauser L."/>
            <person name="Kyrpides N."/>
            <person name="Kim E."/>
            <person name="Meeks J.C."/>
            <person name="Elhai J."/>
            <person name="Campbell E.L."/>
            <person name="Thiel T."/>
            <person name="Longmire J."/>
            <person name="Potts M."/>
            <person name="Atlas R."/>
        </authorList>
    </citation>
    <scope>NUCLEOTIDE SEQUENCE [LARGE SCALE GENOMIC DNA]</scope>
    <source>
        <strain evidence="3">ATCC 29133 / PCC 73102</strain>
    </source>
</reference>